<sequence>MPLMFRILGFVVFAVAVNSFLKAGKNKTTVNLVQGLVLTLLWLVSVFGFILFLILVLSNFG</sequence>
<dbReference type="EMBL" id="JMIU01000001">
    <property type="protein sequence ID" value="KDN96193.1"/>
    <property type="molecule type" value="Genomic_DNA"/>
</dbReference>
<proteinExistence type="predicted"/>
<keyword evidence="1" id="KW-1133">Transmembrane helix</keyword>
<dbReference type="STRING" id="28885.EI16_07860"/>
<evidence type="ECO:0000256" key="1">
    <source>
        <dbReference type="SAM" id="Phobius"/>
    </source>
</evidence>
<comment type="caution">
    <text evidence="2">The sequence shown here is derived from an EMBL/GenBank/DDBJ whole genome shotgun (WGS) entry which is preliminary data.</text>
</comment>
<evidence type="ECO:0000313" key="3">
    <source>
        <dbReference type="Proteomes" id="UP000027341"/>
    </source>
</evidence>
<protein>
    <submittedName>
        <fullName evidence="2">Uncharacterized protein</fullName>
    </submittedName>
</protein>
<feature type="transmembrane region" description="Helical" evidence="1">
    <location>
        <begin position="33"/>
        <end position="57"/>
    </location>
</feature>
<dbReference type="AlphaFoldDB" id="A0A066ZQZ1"/>
<dbReference type="Proteomes" id="UP000027341">
    <property type="component" value="Unassembled WGS sequence"/>
</dbReference>
<gene>
    <name evidence="2" type="ORF">EI16_07860</name>
</gene>
<keyword evidence="3" id="KW-1185">Reference proteome</keyword>
<evidence type="ECO:0000313" key="2">
    <source>
        <dbReference type="EMBL" id="KDN96193.1"/>
    </source>
</evidence>
<keyword evidence="1" id="KW-0812">Transmembrane</keyword>
<name>A0A066ZQZ1_HYDMR</name>
<keyword evidence="1" id="KW-0472">Membrane</keyword>
<organism evidence="2 3">
    <name type="scientific">Hydrogenovibrio marinus</name>
    <dbReference type="NCBI Taxonomy" id="28885"/>
    <lineage>
        <taxon>Bacteria</taxon>
        <taxon>Pseudomonadati</taxon>
        <taxon>Pseudomonadota</taxon>
        <taxon>Gammaproteobacteria</taxon>
        <taxon>Thiotrichales</taxon>
        <taxon>Piscirickettsiaceae</taxon>
        <taxon>Hydrogenovibrio</taxon>
    </lineage>
</organism>
<accession>A0A066ZQZ1</accession>
<reference evidence="2 3" key="1">
    <citation type="submission" date="2014-04" db="EMBL/GenBank/DDBJ databases">
        <title>Draft genome sequence of Hydrogenovibrio marinus MH-110, a model organism for aerobic H2 metabolism.</title>
        <authorList>
            <person name="Cha H.J."/>
            <person name="Jo B.H."/>
            <person name="Hwang B.H."/>
        </authorList>
    </citation>
    <scope>NUCLEOTIDE SEQUENCE [LARGE SCALE GENOMIC DNA]</scope>
    <source>
        <strain evidence="2 3">MH-110</strain>
    </source>
</reference>